<evidence type="ECO:0000313" key="3">
    <source>
        <dbReference type="EMBL" id="GMR52401.1"/>
    </source>
</evidence>
<feature type="domain" description="STML2-like C-terminal extension" evidence="2">
    <location>
        <begin position="71"/>
        <end position="132"/>
    </location>
</feature>
<dbReference type="GO" id="GO:0007005">
    <property type="term" value="P:mitochondrion organization"/>
    <property type="evidence" value="ECO:0007669"/>
    <property type="project" value="TreeGrafter"/>
</dbReference>
<comment type="caution">
    <text evidence="3">The sequence shown here is derived from an EMBL/GenBank/DDBJ whole genome shotgun (WGS) entry which is preliminary data.</text>
</comment>
<dbReference type="AlphaFoldDB" id="A0AAN5CWN8"/>
<dbReference type="PANTHER" id="PTHR43327:SF10">
    <property type="entry name" value="STOMATIN-LIKE PROTEIN 2, MITOCHONDRIAL"/>
    <property type="match status" value="1"/>
</dbReference>
<dbReference type="EMBL" id="BTRK01000005">
    <property type="protein sequence ID" value="GMR52401.1"/>
    <property type="molecule type" value="Genomic_DNA"/>
</dbReference>
<sequence>AMQMQVEAERKKRAMILESEGLRDAAINKAQGDKKARILDSEAIEAEQVNLAKGAARAVELEAEARAKAIEMITGAISKDNGDKAASLVLAERYVEAFGKMAKETNTMIVPAGVSEPASMLAQALSIYGKISEKK</sequence>
<dbReference type="Proteomes" id="UP001328107">
    <property type="component" value="Unassembled WGS sequence"/>
</dbReference>
<gene>
    <name evidence="3" type="ORF">PMAYCL1PPCAC_22596</name>
</gene>
<reference evidence="4" key="1">
    <citation type="submission" date="2022-10" db="EMBL/GenBank/DDBJ databases">
        <title>Genome assembly of Pristionchus species.</title>
        <authorList>
            <person name="Yoshida K."/>
            <person name="Sommer R.J."/>
        </authorList>
    </citation>
    <scope>NUCLEOTIDE SEQUENCE [LARGE SCALE GENOMIC DNA]</scope>
    <source>
        <strain evidence="4">RS5460</strain>
    </source>
</reference>
<dbReference type="InterPro" id="IPR050710">
    <property type="entry name" value="Band7/mec-2_domain"/>
</dbReference>
<evidence type="ECO:0000256" key="1">
    <source>
        <dbReference type="ARBA" id="ARBA00008164"/>
    </source>
</evidence>
<organism evidence="3 4">
    <name type="scientific">Pristionchus mayeri</name>
    <dbReference type="NCBI Taxonomy" id="1317129"/>
    <lineage>
        <taxon>Eukaryota</taxon>
        <taxon>Metazoa</taxon>
        <taxon>Ecdysozoa</taxon>
        <taxon>Nematoda</taxon>
        <taxon>Chromadorea</taxon>
        <taxon>Rhabditida</taxon>
        <taxon>Rhabditina</taxon>
        <taxon>Diplogasteromorpha</taxon>
        <taxon>Diplogasteroidea</taxon>
        <taxon>Neodiplogasteridae</taxon>
        <taxon>Pristionchus</taxon>
    </lineage>
</organism>
<name>A0AAN5CWN8_9BILA</name>
<accession>A0AAN5CWN8</accession>
<dbReference type="Pfam" id="PF16200">
    <property type="entry name" value="Band_7_C"/>
    <property type="match status" value="1"/>
</dbReference>
<evidence type="ECO:0000259" key="2">
    <source>
        <dbReference type="Pfam" id="PF16200"/>
    </source>
</evidence>
<evidence type="ECO:0000313" key="4">
    <source>
        <dbReference type="Proteomes" id="UP001328107"/>
    </source>
</evidence>
<keyword evidence="4" id="KW-1185">Reference proteome</keyword>
<dbReference type="GO" id="GO:0005739">
    <property type="term" value="C:mitochondrion"/>
    <property type="evidence" value="ECO:0007669"/>
    <property type="project" value="TreeGrafter"/>
</dbReference>
<comment type="similarity">
    <text evidence="1">Belongs to the band 7/mec-2 family.</text>
</comment>
<protein>
    <recommendedName>
        <fullName evidence="2">STML2-like C-terminal extension domain-containing protein</fullName>
    </recommendedName>
</protein>
<feature type="non-terminal residue" evidence="3">
    <location>
        <position position="1"/>
    </location>
</feature>
<dbReference type="InterPro" id="IPR032435">
    <property type="entry name" value="STML2-like_C"/>
</dbReference>
<proteinExistence type="inferred from homology"/>
<dbReference type="PANTHER" id="PTHR43327">
    <property type="entry name" value="STOMATIN-LIKE PROTEIN 2, MITOCHONDRIAL"/>
    <property type="match status" value="1"/>
</dbReference>